<sequence length="533" mass="60445">MPWYLQSCGVRSVIVTSGTLSPLDSFVNSLGISFPITLENEHAANLDQILGARIRFSQGGIDLCGTFHKRIYLWSWEVIIRACQIIPGGILVFFSSYVVMNSCLKFWKTAKFGATFMWEAITTHKEAFIEPKSKLELKAVLLQFRQKVREGGGNGAILFAVCRAKVSEGIDFLDSESRGVIVIGIPYAPTTNPRIELKKQFLTKERNGVAKKELKKNISADEWYQVDAIRGVNQAIGRVLRHKDDFGVVILVDSRFCSMPSKRFPSWMRESLKNYQNIGHFENDCKQFFKKRNIEVCVNQRTILSPMTMAPEFVCSRKRNEILKQKKTNNESLPFDIDALYSSEAVAAFEKSIGVEDTVSKRPKRSCIFEELEEAKMLNELVDVAHPTDNDDSNIQSCSGLMVRKTKPKLRLKSNASLLIKSQSRAEMDASEGKIKEHKSLPVLQSDENTMAAWQKSAVEYNRLLQSIEKSKRIILKMALINYATDNNFQTLISTFTMETVPNHLELLKGLYGYLQANHRPGFVSICRQLKLL</sequence>
<dbReference type="InterPro" id="IPR027417">
    <property type="entry name" value="P-loop_NTPase"/>
</dbReference>
<dbReference type="InterPro" id="IPR006555">
    <property type="entry name" value="ATP-dep_Helicase_C"/>
</dbReference>
<keyword evidence="8" id="KW-0411">Iron-sulfur</keyword>
<feature type="domain" description="ATP-dependent helicase C-terminal" evidence="13">
    <location>
        <begin position="97"/>
        <end position="258"/>
    </location>
</feature>
<keyword evidence="11" id="KW-0539">Nucleus</keyword>
<proteinExistence type="predicted"/>
<organism evidence="14">
    <name type="scientific">Loa loa</name>
    <name type="common">Eye worm</name>
    <name type="synonym">Filaria loa</name>
    <dbReference type="NCBI Taxonomy" id="7209"/>
    <lineage>
        <taxon>Eukaryota</taxon>
        <taxon>Metazoa</taxon>
        <taxon>Ecdysozoa</taxon>
        <taxon>Nematoda</taxon>
        <taxon>Chromadorea</taxon>
        <taxon>Rhabditida</taxon>
        <taxon>Spirurina</taxon>
        <taxon>Spiruromorpha</taxon>
        <taxon>Filarioidea</taxon>
        <taxon>Onchocercidae</taxon>
        <taxon>Loa</taxon>
    </lineage>
</organism>
<dbReference type="Gene3D" id="3.40.50.300">
    <property type="entry name" value="P-loop containing nucleotide triphosphate hydrolases"/>
    <property type="match status" value="1"/>
</dbReference>
<dbReference type="OrthoDB" id="19182at2759"/>
<dbReference type="GO" id="GO:0005634">
    <property type="term" value="C:nucleus"/>
    <property type="evidence" value="ECO:0007669"/>
    <property type="project" value="TreeGrafter"/>
</dbReference>
<dbReference type="GO" id="GO:0016818">
    <property type="term" value="F:hydrolase activity, acting on acid anhydrides, in phosphorus-containing anhydrides"/>
    <property type="evidence" value="ECO:0007669"/>
    <property type="project" value="InterPro"/>
</dbReference>
<dbReference type="PANTHER" id="PTHR11472:SF34">
    <property type="entry name" value="REGULATOR OF TELOMERE ELONGATION HELICASE 1"/>
    <property type="match status" value="1"/>
</dbReference>
<keyword evidence="2" id="KW-0479">Metal-binding</keyword>
<dbReference type="GO" id="GO:0070182">
    <property type="term" value="F:DNA polymerase binding"/>
    <property type="evidence" value="ECO:0007669"/>
    <property type="project" value="TreeGrafter"/>
</dbReference>
<dbReference type="RefSeq" id="XP_020301709.1">
    <property type="nucleotide sequence ID" value="XM_020448118.1"/>
</dbReference>
<dbReference type="OMA" id="WEAITTH"/>
<dbReference type="SMART" id="SM00491">
    <property type="entry name" value="HELICc2"/>
    <property type="match status" value="1"/>
</dbReference>
<dbReference type="KEGG" id="loa:LOAG_10252"/>
<keyword evidence="5" id="KW-0347">Helicase</keyword>
<keyword evidence="12" id="KW-0812">Transmembrane</keyword>
<keyword evidence="6" id="KW-0067">ATP-binding</keyword>
<dbReference type="AlphaFoldDB" id="A0A1S0TQ36"/>
<evidence type="ECO:0000256" key="6">
    <source>
        <dbReference type="ARBA" id="ARBA00022840"/>
    </source>
</evidence>
<gene>
    <name evidence="14" type="ORF">LOAG_10252</name>
</gene>
<evidence type="ECO:0000313" key="14">
    <source>
        <dbReference type="EMBL" id="EFO18242.2"/>
    </source>
</evidence>
<dbReference type="GO" id="GO:0045910">
    <property type="term" value="P:negative regulation of DNA recombination"/>
    <property type="evidence" value="ECO:0007669"/>
    <property type="project" value="TreeGrafter"/>
</dbReference>
<evidence type="ECO:0000259" key="13">
    <source>
        <dbReference type="SMART" id="SM00491"/>
    </source>
</evidence>
<dbReference type="InterPro" id="IPR045028">
    <property type="entry name" value="DinG/Rad3-like"/>
</dbReference>
<protein>
    <recommendedName>
        <fullName evidence="13">ATP-dependent helicase C-terminal domain-containing protein</fullName>
    </recommendedName>
</protein>
<dbReference type="GeneID" id="9947696"/>
<dbReference type="FunFam" id="3.40.50.300:FF:001352">
    <property type="entry name" value="DNA repair helicase"/>
    <property type="match status" value="1"/>
</dbReference>
<dbReference type="GO" id="GO:1904430">
    <property type="term" value="P:negative regulation of t-circle formation"/>
    <property type="evidence" value="ECO:0007669"/>
    <property type="project" value="TreeGrafter"/>
</dbReference>
<dbReference type="GO" id="GO:0046872">
    <property type="term" value="F:metal ion binding"/>
    <property type="evidence" value="ECO:0007669"/>
    <property type="project" value="UniProtKB-KW"/>
</dbReference>
<dbReference type="GO" id="GO:0003678">
    <property type="term" value="F:DNA helicase activity"/>
    <property type="evidence" value="ECO:0007669"/>
    <property type="project" value="TreeGrafter"/>
</dbReference>
<name>A0A1S0TQ36_LOALO</name>
<dbReference type="GO" id="GO:0005524">
    <property type="term" value="F:ATP binding"/>
    <property type="evidence" value="ECO:0007669"/>
    <property type="project" value="UniProtKB-KW"/>
</dbReference>
<keyword evidence="4" id="KW-0378">Hydrolase</keyword>
<accession>A0A1S0TQ36</accession>
<dbReference type="PANTHER" id="PTHR11472">
    <property type="entry name" value="DNA REPAIR DEAD HELICASE RAD3/XP-D SUBFAMILY MEMBER"/>
    <property type="match status" value="1"/>
</dbReference>
<keyword evidence="7" id="KW-0408">Iron</keyword>
<evidence type="ECO:0000256" key="9">
    <source>
        <dbReference type="ARBA" id="ARBA00023125"/>
    </source>
</evidence>
<evidence type="ECO:0000256" key="11">
    <source>
        <dbReference type="ARBA" id="ARBA00023242"/>
    </source>
</evidence>
<evidence type="ECO:0000256" key="8">
    <source>
        <dbReference type="ARBA" id="ARBA00023014"/>
    </source>
</evidence>
<keyword evidence="12" id="KW-0472">Membrane</keyword>
<keyword evidence="3" id="KW-0547">Nucleotide-binding</keyword>
<keyword evidence="10" id="KW-0413">Isomerase</keyword>
<dbReference type="GO" id="GO:0010569">
    <property type="term" value="P:regulation of double-strand break repair via homologous recombination"/>
    <property type="evidence" value="ECO:0007669"/>
    <property type="project" value="TreeGrafter"/>
</dbReference>
<evidence type="ECO:0000256" key="3">
    <source>
        <dbReference type="ARBA" id="ARBA00022741"/>
    </source>
</evidence>
<dbReference type="GO" id="GO:0090657">
    <property type="term" value="P:telomeric loop disassembly"/>
    <property type="evidence" value="ECO:0007669"/>
    <property type="project" value="TreeGrafter"/>
</dbReference>
<evidence type="ECO:0000256" key="4">
    <source>
        <dbReference type="ARBA" id="ARBA00022801"/>
    </source>
</evidence>
<feature type="transmembrane region" description="Helical" evidence="12">
    <location>
        <begin position="78"/>
        <end position="100"/>
    </location>
</feature>
<dbReference type="EMBL" id="JH712682">
    <property type="protein sequence ID" value="EFO18242.2"/>
    <property type="molecule type" value="Genomic_DNA"/>
</dbReference>
<evidence type="ECO:0000256" key="10">
    <source>
        <dbReference type="ARBA" id="ARBA00023235"/>
    </source>
</evidence>
<evidence type="ECO:0000256" key="7">
    <source>
        <dbReference type="ARBA" id="ARBA00023004"/>
    </source>
</evidence>
<dbReference type="Pfam" id="PF13307">
    <property type="entry name" value="Helicase_C_2"/>
    <property type="match status" value="1"/>
</dbReference>
<dbReference type="CTD" id="9947696"/>
<dbReference type="GO" id="GO:0003677">
    <property type="term" value="F:DNA binding"/>
    <property type="evidence" value="ECO:0007669"/>
    <property type="project" value="UniProtKB-KW"/>
</dbReference>
<evidence type="ECO:0000256" key="1">
    <source>
        <dbReference type="ARBA" id="ARBA00022485"/>
    </source>
</evidence>
<reference evidence="14" key="1">
    <citation type="submission" date="2012-04" db="EMBL/GenBank/DDBJ databases">
        <title>The Genome Sequence of Loa loa.</title>
        <authorList>
            <consortium name="The Broad Institute Genome Sequencing Platform"/>
            <consortium name="Broad Institute Genome Sequencing Center for Infectious Disease"/>
            <person name="Nutman T.B."/>
            <person name="Fink D.L."/>
            <person name="Russ C."/>
            <person name="Young S."/>
            <person name="Zeng Q."/>
            <person name="Gargeya S."/>
            <person name="Alvarado L."/>
            <person name="Berlin A."/>
            <person name="Chapman S.B."/>
            <person name="Chen Z."/>
            <person name="Freedman E."/>
            <person name="Gellesch M."/>
            <person name="Goldberg J."/>
            <person name="Griggs A."/>
            <person name="Gujja S."/>
            <person name="Heilman E.R."/>
            <person name="Heiman D."/>
            <person name="Howarth C."/>
            <person name="Mehta T."/>
            <person name="Neiman D."/>
            <person name="Pearson M."/>
            <person name="Roberts A."/>
            <person name="Saif S."/>
            <person name="Shea T."/>
            <person name="Shenoy N."/>
            <person name="Sisk P."/>
            <person name="Stolte C."/>
            <person name="Sykes S."/>
            <person name="White J."/>
            <person name="Yandava C."/>
            <person name="Haas B."/>
            <person name="Henn M.R."/>
            <person name="Nusbaum C."/>
            <person name="Birren B."/>
        </authorList>
    </citation>
    <scope>NUCLEOTIDE SEQUENCE [LARGE SCALE GENOMIC DNA]</scope>
</reference>
<evidence type="ECO:0000256" key="5">
    <source>
        <dbReference type="ARBA" id="ARBA00022806"/>
    </source>
</evidence>
<keyword evidence="9" id="KW-0238">DNA-binding</keyword>
<dbReference type="GO" id="GO:0051539">
    <property type="term" value="F:4 iron, 4 sulfur cluster binding"/>
    <property type="evidence" value="ECO:0007669"/>
    <property type="project" value="UniProtKB-KW"/>
</dbReference>
<evidence type="ECO:0000256" key="2">
    <source>
        <dbReference type="ARBA" id="ARBA00022723"/>
    </source>
</evidence>
<dbReference type="InParanoid" id="A0A1S0TQ36"/>
<evidence type="ECO:0000256" key="12">
    <source>
        <dbReference type="SAM" id="Phobius"/>
    </source>
</evidence>
<keyword evidence="1" id="KW-0004">4Fe-4S</keyword>
<keyword evidence="12" id="KW-1133">Transmembrane helix</keyword>